<dbReference type="Proteomes" id="UP000245812">
    <property type="component" value="Unassembled WGS sequence"/>
</dbReference>
<dbReference type="EMBL" id="QGHC01000006">
    <property type="protein sequence ID" value="PWK87760.1"/>
    <property type="molecule type" value="Genomic_DNA"/>
</dbReference>
<dbReference type="OrthoDB" id="5959117at2"/>
<feature type="signal peptide" evidence="1">
    <location>
        <begin position="1"/>
        <end position="24"/>
    </location>
</feature>
<comment type="caution">
    <text evidence="2">The sequence shown here is derived from an EMBL/GenBank/DDBJ whole genome shotgun (WGS) entry which is preliminary data.</text>
</comment>
<evidence type="ECO:0000256" key="1">
    <source>
        <dbReference type="SAM" id="SignalP"/>
    </source>
</evidence>
<keyword evidence="1" id="KW-0732">Signal</keyword>
<gene>
    <name evidence="2" type="ORF">C7456_106253</name>
</gene>
<protein>
    <submittedName>
        <fullName evidence="2">Uncharacterized protein</fullName>
    </submittedName>
</protein>
<organism evidence="2 3">
    <name type="scientific">Fulvimonas soli</name>
    <dbReference type="NCBI Taxonomy" id="155197"/>
    <lineage>
        <taxon>Bacteria</taxon>
        <taxon>Pseudomonadati</taxon>
        <taxon>Pseudomonadota</taxon>
        <taxon>Gammaproteobacteria</taxon>
        <taxon>Lysobacterales</taxon>
        <taxon>Rhodanobacteraceae</taxon>
        <taxon>Fulvimonas</taxon>
    </lineage>
</organism>
<reference evidence="2 3" key="1">
    <citation type="submission" date="2018-05" db="EMBL/GenBank/DDBJ databases">
        <title>Genomic Encyclopedia of Type Strains, Phase IV (KMG-IV): sequencing the most valuable type-strain genomes for metagenomic binning, comparative biology and taxonomic classification.</title>
        <authorList>
            <person name="Goeker M."/>
        </authorList>
    </citation>
    <scope>NUCLEOTIDE SEQUENCE [LARGE SCALE GENOMIC DNA]</scope>
    <source>
        <strain evidence="2 3">DSM 14263</strain>
    </source>
</reference>
<dbReference type="RefSeq" id="WP_109723565.1">
    <property type="nucleotide sequence ID" value="NZ_MSZV01000043.1"/>
</dbReference>
<accession>A0A316I5N6</accession>
<sequence>MSPIRAIAPAIVLLALAAPPAATADIPRPGDGRTAPPHFYLVNASFDSVTSLAVAPAGSGDFRDIELGRPLQGGLDAVTVDLPAGGCLRDFRVGFRDGRILRLPAIDVCRRHGLRLTAK</sequence>
<evidence type="ECO:0000313" key="2">
    <source>
        <dbReference type="EMBL" id="PWK87760.1"/>
    </source>
</evidence>
<name>A0A316I5N6_9GAMM</name>
<feature type="chain" id="PRO_5016462145" evidence="1">
    <location>
        <begin position="25"/>
        <end position="119"/>
    </location>
</feature>
<keyword evidence="3" id="KW-1185">Reference proteome</keyword>
<dbReference type="AlphaFoldDB" id="A0A316I5N6"/>
<evidence type="ECO:0000313" key="3">
    <source>
        <dbReference type="Proteomes" id="UP000245812"/>
    </source>
</evidence>
<proteinExistence type="predicted"/>